<accession>A0A139IMH0</accession>
<dbReference type="Proteomes" id="UP000073492">
    <property type="component" value="Unassembled WGS sequence"/>
</dbReference>
<organism evidence="1 2">
    <name type="scientific">Pseudocercospora musae</name>
    <dbReference type="NCBI Taxonomy" id="113226"/>
    <lineage>
        <taxon>Eukaryota</taxon>
        <taxon>Fungi</taxon>
        <taxon>Dikarya</taxon>
        <taxon>Ascomycota</taxon>
        <taxon>Pezizomycotina</taxon>
        <taxon>Dothideomycetes</taxon>
        <taxon>Dothideomycetidae</taxon>
        <taxon>Mycosphaerellales</taxon>
        <taxon>Mycosphaerellaceae</taxon>
        <taxon>Pseudocercospora</taxon>
    </lineage>
</organism>
<gene>
    <name evidence="1" type="ORF">AC579_1564</name>
</gene>
<sequence length="67" mass="7615">MQKVQAGLTLQIANLSKEEHQARARFKTEKYGVAFMMTTSYLTWSHKKNLRDASQPDSSTSCLGKKH</sequence>
<evidence type="ECO:0000313" key="2">
    <source>
        <dbReference type="Proteomes" id="UP000073492"/>
    </source>
</evidence>
<comment type="caution">
    <text evidence="1">The sequence shown here is derived from an EMBL/GenBank/DDBJ whole genome shotgun (WGS) entry which is preliminary data.</text>
</comment>
<dbReference type="EMBL" id="LFZO01000051">
    <property type="protein sequence ID" value="KXT15754.1"/>
    <property type="molecule type" value="Genomic_DNA"/>
</dbReference>
<dbReference type="AlphaFoldDB" id="A0A139IMH0"/>
<keyword evidence="2" id="KW-1185">Reference proteome</keyword>
<evidence type="ECO:0000313" key="1">
    <source>
        <dbReference type="EMBL" id="KXT15754.1"/>
    </source>
</evidence>
<proteinExistence type="predicted"/>
<protein>
    <submittedName>
        <fullName evidence="1">Uncharacterized protein</fullName>
    </submittedName>
</protein>
<name>A0A139IMH0_9PEZI</name>
<reference evidence="1 2" key="1">
    <citation type="submission" date="2015-07" db="EMBL/GenBank/DDBJ databases">
        <title>Comparative genomics of the Sigatoka disease complex on banana suggests a link between parallel evolutionary changes in Pseudocercospora fijiensis and Pseudocercospora eumusae and increased virulence on the banana host.</title>
        <authorList>
            <person name="Chang T.-C."/>
            <person name="Salvucci A."/>
            <person name="Crous P.W."/>
            <person name="Stergiopoulos I."/>
        </authorList>
    </citation>
    <scope>NUCLEOTIDE SEQUENCE [LARGE SCALE GENOMIC DNA]</scope>
    <source>
        <strain evidence="1 2">CBS 116634</strain>
    </source>
</reference>